<dbReference type="VEuPathDB" id="GiardiaDB:SS50377_20378"/>
<keyword evidence="1" id="KW-0175">Coiled coil</keyword>
<reference evidence="2 3" key="1">
    <citation type="journal article" date="2014" name="PLoS Genet.">
        <title>The Genome of Spironucleus salmonicida Highlights a Fish Pathogen Adapted to Fluctuating Environments.</title>
        <authorList>
            <person name="Xu F."/>
            <person name="Jerlstrom-Hultqvist J."/>
            <person name="Einarsson E."/>
            <person name="Astvaldsson A."/>
            <person name="Svard S.G."/>
            <person name="Andersson J.O."/>
        </authorList>
    </citation>
    <scope>NUCLEOTIDE SEQUENCE</scope>
    <source>
        <strain evidence="3">ATCC 50377</strain>
    </source>
</reference>
<name>V6LEY2_9EUKA</name>
<evidence type="ECO:0000256" key="1">
    <source>
        <dbReference type="SAM" id="Coils"/>
    </source>
</evidence>
<dbReference type="EMBL" id="KI546147">
    <property type="protein sequence ID" value="EST43057.1"/>
    <property type="molecule type" value="Genomic_DNA"/>
</dbReference>
<dbReference type="Proteomes" id="UP000018208">
    <property type="component" value="Unassembled WGS sequence"/>
</dbReference>
<gene>
    <name evidence="2" type="ORF">SS50377_17360</name>
    <name evidence="3" type="ORF">SS50377_20378</name>
</gene>
<evidence type="ECO:0000313" key="3">
    <source>
        <dbReference type="EMBL" id="KAH0577030.1"/>
    </source>
</evidence>
<dbReference type="EMBL" id="AUWU02000001">
    <property type="protein sequence ID" value="KAH0577030.1"/>
    <property type="molecule type" value="Genomic_DNA"/>
</dbReference>
<evidence type="ECO:0000313" key="2">
    <source>
        <dbReference type="EMBL" id="EST43057.1"/>
    </source>
</evidence>
<feature type="coiled-coil region" evidence="1">
    <location>
        <begin position="64"/>
        <end position="91"/>
    </location>
</feature>
<reference evidence="3" key="2">
    <citation type="submission" date="2020-12" db="EMBL/GenBank/DDBJ databases">
        <title>New Spironucleus salmonicida genome in near-complete chromosomes.</title>
        <authorList>
            <person name="Xu F."/>
            <person name="Kurt Z."/>
            <person name="Jimenez-Gonzalez A."/>
            <person name="Astvaldsson A."/>
            <person name="Andersson J.O."/>
            <person name="Svard S.G."/>
        </authorList>
    </citation>
    <scope>NUCLEOTIDE SEQUENCE</scope>
    <source>
        <strain evidence="3">ATCC 50377</strain>
    </source>
</reference>
<sequence length="186" mass="22360">MDVNQQILQQYRIYQKFEYPPPIKIDIPQQLDEDHIYFNPQTSTDLELYLYQIFLKAQAEQNQKLEDMKQIKQLLQQVEEIEQEESSSSSKQSQISQELNLSNELHNSFSNTKSLVDKETVIFEDIITLYQNFRDRYIIEKSQLKQTIILWIQIIHKLVEYATVTKIFTDFDRIQCLKEIEMIIFK</sequence>
<protein>
    <submittedName>
        <fullName evidence="2">Uncharacterized protein</fullName>
    </submittedName>
</protein>
<dbReference type="AlphaFoldDB" id="V6LEY2"/>
<keyword evidence="4" id="KW-1185">Reference proteome</keyword>
<proteinExistence type="predicted"/>
<organism evidence="2">
    <name type="scientific">Spironucleus salmonicida</name>
    <dbReference type="NCBI Taxonomy" id="348837"/>
    <lineage>
        <taxon>Eukaryota</taxon>
        <taxon>Metamonada</taxon>
        <taxon>Diplomonadida</taxon>
        <taxon>Hexamitidae</taxon>
        <taxon>Hexamitinae</taxon>
        <taxon>Spironucleus</taxon>
    </lineage>
</organism>
<accession>V6LEY2</accession>
<evidence type="ECO:0000313" key="4">
    <source>
        <dbReference type="Proteomes" id="UP000018208"/>
    </source>
</evidence>